<proteinExistence type="predicted"/>
<dbReference type="AlphaFoldDB" id="A0A8K0GY39"/>
<evidence type="ECO:0000313" key="2">
    <source>
        <dbReference type="Proteomes" id="UP000796880"/>
    </source>
</evidence>
<dbReference type="GO" id="GO:0048367">
    <property type="term" value="P:shoot system development"/>
    <property type="evidence" value="ECO:0007669"/>
    <property type="project" value="InterPro"/>
</dbReference>
<reference evidence="1" key="1">
    <citation type="submission" date="2020-03" db="EMBL/GenBank/DDBJ databases">
        <title>A high-quality chromosome-level genome assembly of a woody plant with both climbing and erect habits, Rhamnella rubrinervis.</title>
        <authorList>
            <person name="Lu Z."/>
            <person name="Yang Y."/>
            <person name="Zhu X."/>
            <person name="Sun Y."/>
        </authorList>
    </citation>
    <scope>NUCLEOTIDE SEQUENCE</scope>
    <source>
        <strain evidence="1">BYM</strain>
        <tissue evidence="1">Leaf</tissue>
    </source>
</reference>
<keyword evidence="2" id="KW-1185">Reference proteome</keyword>
<dbReference type="OrthoDB" id="1701699at2759"/>
<dbReference type="Proteomes" id="UP000796880">
    <property type="component" value="Unassembled WGS sequence"/>
</dbReference>
<accession>A0A8K0GY39</accession>
<evidence type="ECO:0000313" key="1">
    <source>
        <dbReference type="EMBL" id="KAF3440380.1"/>
    </source>
</evidence>
<dbReference type="PANTHER" id="PTHR33070">
    <property type="entry name" value="OS06G0725500 PROTEIN"/>
    <property type="match status" value="1"/>
</dbReference>
<protein>
    <submittedName>
        <fullName evidence="1">Uncharacterized protein</fullName>
    </submittedName>
</protein>
<dbReference type="Pfam" id="PF03087">
    <property type="entry name" value="BPS1"/>
    <property type="match status" value="1"/>
</dbReference>
<sequence>MLNNKDLKPLFQHSPATQQALLPNGVEEALDGSITLLDTCNMARDILLTMNEHVQTIQSALRRKGRDHSRLEASIHAYISHRKKAKKEIVKCLAALKRMDGISNISTTTTSSPILDLDHQPSMVVRVVRESSTVTISIFRALLELLAVTATKTKAAGGWSLISKLMPVRLSSSEKGQRIGNLVASVDFALCFLLGNIQSNDIRAEVQMAQRTLETLSLTSEGLVAGLDSMFRCLVQYRVSLLNILTQ</sequence>
<gene>
    <name evidence="1" type="ORF">FNV43_RR18664</name>
</gene>
<comment type="caution">
    <text evidence="1">The sequence shown here is derived from an EMBL/GenBank/DDBJ whole genome shotgun (WGS) entry which is preliminary data.</text>
</comment>
<dbReference type="EMBL" id="VOIH02000008">
    <property type="protein sequence ID" value="KAF3440380.1"/>
    <property type="molecule type" value="Genomic_DNA"/>
</dbReference>
<dbReference type="InterPro" id="IPR004320">
    <property type="entry name" value="BPS1_pln"/>
</dbReference>
<dbReference type="GO" id="GO:0048364">
    <property type="term" value="P:root development"/>
    <property type="evidence" value="ECO:0007669"/>
    <property type="project" value="InterPro"/>
</dbReference>
<name>A0A8K0GY39_9ROSA</name>
<organism evidence="1 2">
    <name type="scientific">Rhamnella rubrinervis</name>
    <dbReference type="NCBI Taxonomy" id="2594499"/>
    <lineage>
        <taxon>Eukaryota</taxon>
        <taxon>Viridiplantae</taxon>
        <taxon>Streptophyta</taxon>
        <taxon>Embryophyta</taxon>
        <taxon>Tracheophyta</taxon>
        <taxon>Spermatophyta</taxon>
        <taxon>Magnoliopsida</taxon>
        <taxon>eudicotyledons</taxon>
        <taxon>Gunneridae</taxon>
        <taxon>Pentapetalae</taxon>
        <taxon>rosids</taxon>
        <taxon>fabids</taxon>
        <taxon>Rosales</taxon>
        <taxon>Rhamnaceae</taxon>
        <taxon>rhamnoid group</taxon>
        <taxon>Rhamneae</taxon>
        <taxon>Rhamnella</taxon>
    </lineage>
</organism>
<dbReference type="PANTHER" id="PTHR33070:SF75">
    <property type="entry name" value="SELECTION_UPKEEP OF INTRAEPITHELIAL T-CELLS PROTEIN"/>
    <property type="match status" value="1"/>
</dbReference>